<dbReference type="GO" id="GO:0005737">
    <property type="term" value="C:cytoplasm"/>
    <property type="evidence" value="ECO:0007669"/>
    <property type="project" value="UniProtKB-SubCell"/>
</dbReference>
<feature type="domain" description="Alpha/beta hydrolase fold-3" evidence="7">
    <location>
        <begin position="134"/>
        <end position="341"/>
    </location>
</feature>
<evidence type="ECO:0000313" key="8">
    <source>
        <dbReference type="EMBL" id="ACY87094.1"/>
    </source>
</evidence>
<evidence type="ECO:0000256" key="6">
    <source>
        <dbReference type="PROSITE-ProRule" id="PRU10038"/>
    </source>
</evidence>
<dbReference type="KEGG" id="seo:STM14_0577"/>
<feature type="active site" evidence="5 6">
    <location>
        <position position="211"/>
    </location>
</feature>
<feature type="active site" evidence="5">
    <location>
        <position position="308"/>
    </location>
</feature>
<proteinExistence type="inferred from homology"/>
<dbReference type="Pfam" id="PF07859">
    <property type="entry name" value="Abhydrolase_3"/>
    <property type="match status" value="1"/>
</dbReference>
<keyword evidence="4 5" id="KW-0378">Hydrolase</keyword>
<evidence type="ECO:0000259" key="7">
    <source>
        <dbReference type="Pfam" id="PF07859"/>
    </source>
</evidence>
<evidence type="ECO:0000256" key="4">
    <source>
        <dbReference type="ARBA" id="ARBA00022801"/>
    </source>
</evidence>
<keyword evidence="3 5" id="KW-0963">Cytoplasm</keyword>
<dbReference type="EC" id="3.1.1.-" evidence="5"/>
<evidence type="ECO:0000256" key="2">
    <source>
        <dbReference type="ARBA" id="ARBA00022487"/>
    </source>
</evidence>
<gene>
    <name evidence="5 8" type="primary">aes</name>
    <name evidence="8" type="ordered locus">STM14_0577</name>
</gene>
<dbReference type="Proteomes" id="UP000002695">
    <property type="component" value="Chromosome"/>
</dbReference>
<evidence type="ECO:0000256" key="3">
    <source>
        <dbReference type="ARBA" id="ARBA00022490"/>
    </source>
</evidence>
<comment type="subcellular location">
    <subcellularLocation>
        <location evidence="5">Cytoplasm</location>
    </subcellularLocation>
</comment>
<name>A0A0F6AXX2_SALT1</name>
<sequence length="369" mass="41831">MNNGALHGSTFPLLRATDDGVSISDDEIAVSPAAFFTMVHFHKERFMKPENKIPVLTRLSDEMTAVVNFQQPGLPPWPADGDIETQRQYYLLERRFWNADAPSMTTRTCAVPTPYGDVTTRLYSPQPTSQATLYYLHGGGFILGNLDTHDRIMRLLARYTGCTVIGIDYSLSPQARYPQAIEETVAVCSYFSQHADEYSLNVEKIGFAGDSAGAMLALASALWLRDKHIRCGNVIAILLWYGLYGLQDSVSRRLFGGAWDGLTREDLDMYEKAYLRNDEDRESPWYCLFNNDLTRDVPPCFIASAEFDPLIDDSRLLHQTLQAHQQPCEYKMYPGTLHAFLHYSRMMTIADDALQDGARFFMARMKTPR</sequence>
<dbReference type="AlphaFoldDB" id="A0A0F6AXX2"/>
<dbReference type="HAMAP" id="MF_01958">
    <property type="entry name" value="Acetyl_esterase"/>
    <property type="match status" value="1"/>
</dbReference>
<reference evidence="8 9" key="1">
    <citation type="journal article" date="2010" name="J. Bacteriol.">
        <title>Short-term signatures of evolutionary change in the Salmonella enterica serovar typhimurium 14028 genome.</title>
        <authorList>
            <person name="Jarvik T."/>
            <person name="Smillie C."/>
            <person name="Groisman E.A."/>
            <person name="Ochman H."/>
        </authorList>
    </citation>
    <scope>NUCLEOTIDE SEQUENCE [LARGE SCALE GENOMIC DNA]</scope>
    <source>
        <strain evidence="9">14028s / SGSC 2262</strain>
    </source>
</reference>
<dbReference type="InterPro" id="IPR033140">
    <property type="entry name" value="Lipase_GDXG_put_SER_AS"/>
</dbReference>
<comment type="similarity">
    <text evidence="1 5">Belongs to the 'GDXG' lipolytic enzyme family.</text>
</comment>
<dbReference type="EMBL" id="CP001363">
    <property type="protein sequence ID" value="ACY87094.1"/>
    <property type="molecule type" value="Genomic_DNA"/>
</dbReference>
<keyword evidence="9" id="KW-1185">Reference proteome</keyword>
<dbReference type="PANTHER" id="PTHR48081:SF8">
    <property type="entry name" value="ALPHA_BETA HYDROLASE FOLD-3 DOMAIN-CONTAINING PROTEIN-RELATED"/>
    <property type="match status" value="1"/>
</dbReference>
<dbReference type="Gene3D" id="3.40.50.1820">
    <property type="entry name" value="alpha/beta hydrolase"/>
    <property type="match status" value="1"/>
</dbReference>
<dbReference type="SUPFAM" id="SSF53474">
    <property type="entry name" value="alpha/beta-Hydrolases"/>
    <property type="match status" value="1"/>
</dbReference>
<dbReference type="PANTHER" id="PTHR48081">
    <property type="entry name" value="AB HYDROLASE SUPERFAMILY PROTEIN C4A8.06C"/>
    <property type="match status" value="1"/>
</dbReference>
<dbReference type="GO" id="GO:0008126">
    <property type="term" value="F:acetylesterase activity"/>
    <property type="evidence" value="ECO:0007669"/>
    <property type="project" value="UniProtKB-ARBA"/>
</dbReference>
<dbReference type="HOGENOM" id="CLU_012494_6_4_6"/>
<evidence type="ECO:0000256" key="5">
    <source>
        <dbReference type="HAMAP-Rule" id="MF_01958"/>
    </source>
</evidence>
<organism evidence="8 9">
    <name type="scientific">Salmonella typhimurium (strain 14028s / SGSC 2262)</name>
    <dbReference type="NCBI Taxonomy" id="588858"/>
    <lineage>
        <taxon>Bacteria</taxon>
        <taxon>Pseudomonadati</taxon>
        <taxon>Pseudomonadota</taxon>
        <taxon>Gammaproteobacteria</taxon>
        <taxon>Enterobacterales</taxon>
        <taxon>Enterobacteriaceae</taxon>
        <taxon>Salmonella</taxon>
    </lineage>
</organism>
<protein>
    <recommendedName>
        <fullName evidence="5">Acetyl esterase</fullName>
        <ecNumber evidence="5">3.1.1.-</ecNumber>
    </recommendedName>
</protein>
<dbReference type="FunFam" id="3.40.50.1820:FF:000035">
    <property type="entry name" value="Acetyl esterase"/>
    <property type="match status" value="1"/>
</dbReference>
<keyword evidence="2 5" id="KW-0719">Serine esterase</keyword>
<feature type="active site" evidence="5">
    <location>
        <position position="338"/>
    </location>
</feature>
<comment type="subunit">
    <text evidence="5">Homodimer. Interacts with MalT and MelA.</text>
</comment>
<dbReference type="InterPro" id="IPR023508">
    <property type="entry name" value="Acetyl_esterase"/>
</dbReference>
<dbReference type="NCBIfam" id="NF007547">
    <property type="entry name" value="PRK10162.1"/>
    <property type="match status" value="1"/>
</dbReference>
<dbReference type="InterPro" id="IPR013094">
    <property type="entry name" value="AB_hydrolase_3"/>
</dbReference>
<comment type="function">
    <text evidence="5">Displays esterase activity towards short chain fatty esters (acyl chain length of up to 8 carbons). Able to hydrolyze triacetylglycerol (triacetin) and tributyrylglycerol (tributyrin), but not trioleylglycerol (triolein) or cholesterol oleate. Negatively regulates MalT activity by antagonizing maltotriose binding. Inhibits MelA galactosidase activity.</text>
</comment>
<evidence type="ECO:0000256" key="1">
    <source>
        <dbReference type="ARBA" id="ARBA00010515"/>
    </source>
</evidence>
<dbReference type="PATRIC" id="fig|588858.6.peg.653"/>
<dbReference type="InterPro" id="IPR029058">
    <property type="entry name" value="AB_hydrolase_fold"/>
</dbReference>
<accession>A0A0F6AXX2</accession>
<evidence type="ECO:0000313" key="9">
    <source>
        <dbReference type="Proteomes" id="UP000002695"/>
    </source>
</evidence>
<dbReference type="InterPro" id="IPR050300">
    <property type="entry name" value="GDXG_lipolytic_enzyme"/>
</dbReference>
<dbReference type="PROSITE" id="PS01174">
    <property type="entry name" value="LIPASE_GDXG_SER"/>
    <property type="match status" value="1"/>
</dbReference>